<dbReference type="InterPro" id="IPR016032">
    <property type="entry name" value="Sig_transdc_resp-reg_C-effctor"/>
</dbReference>
<dbReference type="InterPro" id="IPR036388">
    <property type="entry name" value="WH-like_DNA-bd_sf"/>
</dbReference>
<feature type="domain" description="OmpR/PhoB-type" evidence="5">
    <location>
        <begin position="1"/>
        <end position="89"/>
    </location>
</feature>
<dbReference type="InterPro" id="IPR001867">
    <property type="entry name" value="OmpR/PhoB-type_DNA-bd"/>
</dbReference>
<dbReference type="Pfam" id="PF00486">
    <property type="entry name" value="Trans_reg_C"/>
    <property type="match status" value="1"/>
</dbReference>
<accession>A0AAU8JTC7</accession>
<dbReference type="PRINTS" id="PR00364">
    <property type="entry name" value="DISEASERSIST"/>
</dbReference>
<reference evidence="6" key="1">
    <citation type="submission" date="2024-06" db="EMBL/GenBank/DDBJ databases">
        <title>The genome sequences of Kitasatospora sp. strain HUAS MG31.</title>
        <authorList>
            <person name="Mo P."/>
        </authorList>
    </citation>
    <scope>NUCLEOTIDE SEQUENCE</scope>
    <source>
        <strain evidence="6">HUAS MG31</strain>
    </source>
</reference>
<dbReference type="InterPro" id="IPR027417">
    <property type="entry name" value="P-loop_NTPase"/>
</dbReference>
<dbReference type="CDD" id="cd15831">
    <property type="entry name" value="BTAD"/>
    <property type="match status" value="1"/>
</dbReference>
<dbReference type="EMBL" id="CP159872">
    <property type="protein sequence ID" value="XCM78541.1"/>
    <property type="molecule type" value="Genomic_DNA"/>
</dbReference>
<dbReference type="SUPFAM" id="SSF46894">
    <property type="entry name" value="C-terminal effector domain of the bipartite response regulators"/>
    <property type="match status" value="1"/>
</dbReference>
<dbReference type="PANTHER" id="PTHR47691:SF3">
    <property type="entry name" value="HTH-TYPE TRANSCRIPTIONAL REGULATOR RV0890C-RELATED"/>
    <property type="match status" value="1"/>
</dbReference>
<dbReference type="SUPFAM" id="SSF48452">
    <property type="entry name" value="TPR-like"/>
    <property type="match status" value="2"/>
</dbReference>
<evidence type="ECO:0000256" key="2">
    <source>
        <dbReference type="ARBA" id="ARBA00023012"/>
    </source>
</evidence>
<comment type="similarity">
    <text evidence="1">Belongs to the AfsR/DnrI/RedD regulatory family.</text>
</comment>
<evidence type="ECO:0000256" key="1">
    <source>
        <dbReference type="ARBA" id="ARBA00005820"/>
    </source>
</evidence>
<dbReference type="GO" id="GO:0006355">
    <property type="term" value="P:regulation of DNA-templated transcription"/>
    <property type="evidence" value="ECO:0007669"/>
    <property type="project" value="InterPro"/>
</dbReference>
<evidence type="ECO:0000259" key="5">
    <source>
        <dbReference type="PROSITE" id="PS51755"/>
    </source>
</evidence>
<name>A0AAU8JTC7_9ACTN</name>
<dbReference type="Pfam" id="PF03704">
    <property type="entry name" value="BTAD"/>
    <property type="match status" value="1"/>
</dbReference>
<feature type="DNA-binding region" description="OmpR/PhoB-type" evidence="4">
    <location>
        <begin position="1"/>
        <end position="89"/>
    </location>
</feature>
<dbReference type="Gene3D" id="1.10.10.10">
    <property type="entry name" value="Winged helix-like DNA-binding domain superfamily/Winged helix DNA-binding domain"/>
    <property type="match status" value="1"/>
</dbReference>
<evidence type="ECO:0000256" key="3">
    <source>
        <dbReference type="ARBA" id="ARBA00023125"/>
    </source>
</evidence>
<dbReference type="PROSITE" id="PS51755">
    <property type="entry name" value="OMPR_PHOB"/>
    <property type="match status" value="1"/>
</dbReference>
<dbReference type="SMART" id="SM01043">
    <property type="entry name" value="BTAD"/>
    <property type="match status" value="1"/>
</dbReference>
<evidence type="ECO:0000256" key="4">
    <source>
        <dbReference type="PROSITE-ProRule" id="PRU01091"/>
    </source>
</evidence>
<dbReference type="SUPFAM" id="SSF52540">
    <property type="entry name" value="P-loop containing nucleoside triphosphate hydrolases"/>
    <property type="match status" value="1"/>
</dbReference>
<dbReference type="RefSeq" id="WP_354638510.1">
    <property type="nucleotide sequence ID" value="NZ_CP159872.1"/>
</dbReference>
<dbReference type="InterPro" id="IPR049945">
    <property type="entry name" value="AAA_22"/>
</dbReference>
<dbReference type="GO" id="GO:0000160">
    <property type="term" value="P:phosphorelay signal transduction system"/>
    <property type="evidence" value="ECO:0007669"/>
    <property type="project" value="UniProtKB-KW"/>
</dbReference>
<evidence type="ECO:0000313" key="6">
    <source>
        <dbReference type="EMBL" id="XCM78541.1"/>
    </source>
</evidence>
<dbReference type="AlphaFoldDB" id="A0AAU8JTC7"/>
<keyword evidence="2" id="KW-0902">Two-component regulatory system</keyword>
<protein>
    <submittedName>
        <fullName evidence="6">BTAD domain-containing putative transcriptional regulator</fullName>
    </submittedName>
</protein>
<organism evidence="6">
    <name type="scientific">Kitasatospora camelliae</name>
    <dbReference type="NCBI Taxonomy" id="3156397"/>
    <lineage>
        <taxon>Bacteria</taxon>
        <taxon>Bacillati</taxon>
        <taxon>Actinomycetota</taxon>
        <taxon>Actinomycetes</taxon>
        <taxon>Kitasatosporales</taxon>
        <taxon>Streptomycetaceae</taxon>
        <taxon>Kitasatospora</taxon>
    </lineage>
</organism>
<dbReference type="GO" id="GO:0003677">
    <property type="term" value="F:DNA binding"/>
    <property type="evidence" value="ECO:0007669"/>
    <property type="project" value="UniProtKB-UniRule"/>
</dbReference>
<dbReference type="InterPro" id="IPR011990">
    <property type="entry name" value="TPR-like_helical_dom_sf"/>
</dbReference>
<dbReference type="Pfam" id="PF13401">
    <property type="entry name" value="AAA_22"/>
    <property type="match status" value="1"/>
</dbReference>
<dbReference type="GO" id="GO:0016887">
    <property type="term" value="F:ATP hydrolysis activity"/>
    <property type="evidence" value="ECO:0007669"/>
    <property type="project" value="InterPro"/>
</dbReference>
<dbReference type="PANTHER" id="PTHR47691">
    <property type="entry name" value="REGULATOR-RELATED"/>
    <property type="match status" value="1"/>
</dbReference>
<dbReference type="KEGG" id="kcm:ABWK59_06175"/>
<dbReference type="SMART" id="SM00862">
    <property type="entry name" value="Trans_reg_C"/>
    <property type="match status" value="1"/>
</dbReference>
<proteinExistence type="inferred from homology"/>
<keyword evidence="3 4" id="KW-0238">DNA-binding</keyword>
<dbReference type="InterPro" id="IPR005158">
    <property type="entry name" value="BTAD"/>
</dbReference>
<dbReference type="Gene3D" id="1.25.40.10">
    <property type="entry name" value="Tetratricopeptide repeat domain"/>
    <property type="match status" value="2"/>
</dbReference>
<gene>
    <name evidence="6" type="ORF">ABWK59_06175</name>
</gene>
<sequence length="977" mass="103350">MRFGILGETRAWRDDDSEVPLGGPARRALLALLLARPGEVVPADLLAEEVDPARPLSPHALQSQVSRLRTALGTAAVIERTGAGYRIAVPAEAVDAGRFERLTRRGRAALRDGDPRPAAALLEEAVGLWRGPALAEVADRESVRAAAVRLEEVRLGALEDGFEAALRLGEHRTAVPGLRELVSRHPLREKLASLLMRALAAEGGQAEALLVFDQTRRHLAEELGADPSPELACLHRELLDTDVAAPPSPAAPPAQLTSFVGRGEDVDEITGLLRTARLVTLVGPGGVGKTRLSAELAAAAPGEVCFAELAPLCDGAALPQALLGALGLRGTGLHPDAARPLDRLTTALSGRSVLLVLDNCEHLVEQTAQLAARLLAACPRLRILATSREPLGVIGEHLWPVGPLDEDAAGRLFTDRAAAVRRGFTADPQLVRRICAAVDGLPLAIELTAARLRTLDPAELAGRLDDRLGITERGARTADQRHRTLRSVVAWGWDLLPEPERRAARRFAVLAGGAPADLAAEVCDTDAGTLESLADKSFLQLTRGRYRMLETIRAYAAEQLAAAGEQEAAERAHTRSVRRLLREAEPHLRRAGQLRWLPRVAAEHDNLLAVLRRAVEAREVTAALDLLASAATYLWIRGVAGAVVADAVSLLELTGDHPPAGLGEEYAVCVLLAASGGAEQPVRPERGQEQGRRYHAAAQQALAAAWPGDRAGRYPVALRAWMMHNAGRARAEERQAAFELVSAQRDCPEPWARAVAHYVAGFGHLGAGDTAAGEREFALARDGFDALGDRWSTAAALDALAGLAAGRGDRGRALDLTDRALALTEQLGALGDSADLLVNRGDQLAEEDPRAGRAAYARAAELAASAGNADGLAAALRGQADIAAAEGDRVTAERLYREALERIDPHAVKALGNHVRAHVGLARLAEHRGEAATARTHYAAAAGSAAGAGPSAPEVLRLLGVLGLPEDVVEAVSREGR</sequence>